<dbReference type="GO" id="GO:0004792">
    <property type="term" value="F:thiosulfate-cyanide sulfurtransferase activity"/>
    <property type="evidence" value="ECO:0007669"/>
    <property type="project" value="InterPro"/>
</dbReference>
<dbReference type="Gene3D" id="3.40.250.10">
    <property type="entry name" value="Rhodanese-like domain"/>
    <property type="match status" value="1"/>
</dbReference>
<feature type="domain" description="HTH arsR-type" evidence="2">
    <location>
        <begin position="9"/>
        <end position="103"/>
    </location>
</feature>
<evidence type="ECO:0000259" key="1">
    <source>
        <dbReference type="PROSITE" id="PS50206"/>
    </source>
</evidence>
<keyword evidence="4" id="KW-1185">Reference proteome</keyword>
<sequence length="225" mass="25453">MKIEAKRAFKDEIYEQFARIGKAFSSASRLELIDLLAQRERRVDDLAEETGMSVANTSRHLQVLRRERLVQRRKDGTRAFYTLADPSVYRAWRALRALAETRLAEVETTVQHYLTDRASMTALSAEELKTRLERDDVILLDVRPEPEYDAGHIPGARSLPIDELAAHIEALPGGHEVVAYCRGPYCVYSDEAVRRLRDRGYEAHRLAGGLPDWAAAGHPVERTAA</sequence>
<dbReference type="EMBL" id="PDEP01000001">
    <property type="protein sequence ID" value="PEN09505.1"/>
    <property type="molecule type" value="Genomic_DNA"/>
</dbReference>
<dbReference type="InterPro" id="IPR036390">
    <property type="entry name" value="WH_DNA-bd_sf"/>
</dbReference>
<dbReference type="InterPro" id="IPR036873">
    <property type="entry name" value="Rhodanese-like_dom_sf"/>
</dbReference>
<reference evidence="3 4" key="1">
    <citation type="submission" date="2017-10" db="EMBL/GenBank/DDBJ databases">
        <title>Draft genome of Longimonas halophila.</title>
        <authorList>
            <person name="Goh K.M."/>
            <person name="Shamsir M.S."/>
            <person name="Lim S.W."/>
        </authorList>
    </citation>
    <scope>NUCLEOTIDE SEQUENCE [LARGE SCALE GENOMIC DNA]</scope>
    <source>
        <strain evidence="3 4">KCTC 42399</strain>
    </source>
</reference>
<dbReference type="Gene3D" id="1.10.10.10">
    <property type="entry name" value="Winged helix-like DNA-binding domain superfamily/Winged helix DNA-binding domain"/>
    <property type="match status" value="1"/>
</dbReference>
<dbReference type="InterPro" id="IPR036388">
    <property type="entry name" value="WH-like_DNA-bd_sf"/>
</dbReference>
<dbReference type="NCBIfam" id="NF033788">
    <property type="entry name" value="HTH_metalloreg"/>
    <property type="match status" value="1"/>
</dbReference>
<comment type="caution">
    <text evidence="3">The sequence shown here is derived from an EMBL/GenBank/DDBJ whole genome shotgun (WGS) entry which is preliminary data.</text>
</comment>
<protein>
    <submittedName>
        <fullName evidence="3">ArsR family transcriptional regulator</fullName>
    </submittedName>
</protein>
<gene>
    <name evidence="3" type="ORF">CRI93_01890</name>
</gene>
<evidence type="ECO:0000313" key="4">
    <source>
        <dbReference type="Proteomes" id="UP000221024"/>
    </source>
</evidence>
<dbReference type="Proteomes" id="UP000221024">
    <property type="component" value="Unassembled WGS sequence"/>
</dbReference>
<dbReference type="PRINTS" id="PR00778">
    <property type="entry name" value="HTHARSR"/>
</dbReference>
<evidence type="ECO:0000259" key="2">
    <source>
        <dbReference type="PROSITE" id="PS50987"/>
    </source>
</evidence>
<dbReference type="CDD" id="cd00090">
    <property type="entry name" value="HTH_ARSR"/>
    <property type="match status" value="1"/>
</dbReference>
<dbReference type="SMART" id="SM00450">
    <property type="entry name" value="RHOD"/>
    <property type="match status" value="1"/>
</dbReference>
<dbReference type="GO" id="GO:0003700">
    <property type="term" value="F:DNA-binding transcription factor activity"/>
    <property type="evidence" value="ECO:0007669"/>
    <property type="project" value="InterPro"/>
</dbReference>
<dbReference type="PROSITE" id="PS50987">
    <property type="entry name" value="HTH_ARSR_2"/>
    <property type="match status" value="1"/>
</dbReference>
<proteinExistence type="predicted"/>
<dbReference type="InterPro" id="IPR050229">
    <property type="entry name" value="GlpE_sulfurtransferase"/>
</dbReference>
<evidence type="ECO:0000313" key="3">
    <source>
        <dbReference type="EMBL" id="PEN09505.1"/>
    </source>
</evidence>
<accession>A0A2H3P9A8</accession>
<dbReference type="AlphaFoldDB" id="A0A2H3P9A8"/>
<dbReference type="SMART" id="SM00418">
    <property type="entry name" value="HTH_ARSR"/>
    <property type="match status" value="1"/>
</dbReference>
<dbReference type="PANTHER" id="PTHR43031">
    <property type="entry name" value="FAD-DEPENDENT OXIDOREDUCTASE"/>
    <property type="match status" value="1"/>
</dbReference>
<dbReference type="Pfam" id="PF01022">
    <property type="entry name" value="HTH_5"/>
    <property type="match status" value="1"/>
</dbReference>
<dbReference type="CDD" id="cd00158">
    <property type="entry name" value="RHOD"/>
    <property type="match status" value="1"/>
</dbReference>
<dbReference type="InterPro" id="IPR001307">
    <property type="entry name" value="Thiosulphate_STrfase_CS"/>
</dbReference>
<dbReference type="RefSeq" id="WP_098060903.1">
    <property type="nucleotide sequence ID" value="NZ_PDEP01000001.1"/>
</dbReference>
<dbReference type="PROSITE" id="PS00380">
    <property type="entry name" value="RHODANESE_1"/>
    <property type="match status" value="1"/>
</dbReference>
<dbReference type="SUPFAM" id="SSF46785">
    <property type="entry name" value="Winged helix' DNA-binding domain"/>
    <property type="match status" value="1"/>
</dbReference>
<dbReference type="SUPFAM" id="SSF52821">
    <property type="entry name" value="Rhodanese/Cell cycle control phosphatase"/>
    <property type="match status" value="1"/>
</dbReference>
<dbReference type="PANTHER" id="PTHR43031:SF1">
    <property type="entry name" value="PYRIDINE NUCLEOTIDE-DISULPHIDE OXIDOREDUCTASE"/>
    <property type="match status" value="1"/>
</dbReference>
<dbReference type="InterPro" id="IPR001763">
    <property type="entry name" value="Rhodanese-like_dom"/>
</dbReference>
<dbReference type="Pfam" id="PF00581">
    <property type="entry name" value="Rhodanese"/>
    <property type="match status" value="1"/>
</dbReference>
<dbReference type="InterPro" id="IPR011991">
    <property type="entry name" value="ArsR-like_HTH"/>
</dbReference>
<feature type="domain" description="Rhodanese" evidence="1">
    <location>
        <begin position="133"/>
        <end position="222"/>
    </location>
</feature>
<dbReference type="PROSITE" id="PS50206">
    <property type="entry name" value="RHODANESE_3"/>
    <property type="match status" value="1"/>
</dbReference>
<organism evidence="3 4">
    <name type="scientific">Longimonas halophila</name>
    <dbReference type="NCBI Taxonomy" id="1469170"/>
    <lineage>
        <taxon>Bacteria</taxon>
        <taxon>Pseudomonadati</taxon>
        <taxon>Rhodothermota</taxon>
        <taxon>Rhodothermia</taxon>
        <taxon>Rhodothermales</taxon>
        <taxon>Salisaetaceae</taxon>
        <taxon>Longimonas</taxon>
    </lineage>
</organism>
<dbReference type="InterPro" id="IPR001845">
    <property type="entry name" value="HTH_ArsR_DNA-bd_dom"/>
</dbReference>
<dbReference type="OrthoDB" id="9808735at2"/>
<name>A0A2H3P9A8_9BACT</name>